<accession>A0ABV4FAW1</accession>
<reference evidence="2 3" key="1">
    <citation type="submission" date="2024-07" db="EMBL/GenBank/DDBJ databases">
        <title>Genomic Encyclopedia of Type Strains, Phase V (KMG-V): Genome sequencing to study the core and pangenomes of soil and plant-associated prokaryotes.</title>
        <authorList>
            <person name="Whitman W."/>
        </authorList>
    </citation>
    <scope>NUCLEOTIDE SEQUENCE [LARGE SCALE GENOMIC DNA]</scope>
    <source>
        <strain evidence="2 3">USDA 415</strain>
    </source>
</reference>
<dbReference type="EMBL" id="JBGBZA010000002">
    <property type="protein sequence ID" value="MEY9320451.1"/>
    <property type="molecule type" value="Genomic_DNA"/>
</dbReference>
<keyword evidence="3" id="KW-1185">Reference proteome</keyword>
<protein>
    <submittedName>
        <fullName evidence="2">Uncharacterized protein</fullName>
    </submittedName>
</protein>
<evidence type="ECO:0000313" key="3">
    <source>
        <dbReference type="Proteomes" id="UP001565471"/>
    </source>
</evidence>
<organism evidence="2 3">
    <name type="scientific">Bradyrhizobium elkanii</name>
    <dbReference type="NCBI Taxonomy" id="29448"/>
    <lineage>
        <taxon>Bacteria</taxon>
        <taxon>Pseudomonadati</taxon>
        <taxon>Pseudomonadota</taxon>
        <taxon>Alphaproteobacteria</taxon>
        <taxon>Hyphomicrobiales</taxon>
        <taxon>Nitrobacteraceae</taxon>
        <taxon>Bradyrhizobium</taxon>
    </lineage>
</organism>
<name>A0ABV4FAW1_BRAEL</name>
<sequence>MSAFALSNKAVKLMKLCDLKGFESLDDLLLLAALTDCVCPAICMTEGCDYTAEMEPDQEQGFCEACGGNTVTSALVLAGLI</sequence>
<comment type="caution">
    <text evidence="2">The sequence shown here is derived from an EMBL/GenBank/DDBJ whole genome shotgun (WGS) entry which is preliminary data.</text>
</comment>
<dbReference type="RefSeq" id="WP_253576732.1">
    <property type="nucleotide sequence ID" value="NZ_CP126026.1"/>
</dbReference>
<dbReference type="EMBL" id="JBGBZA010000002">
    <property type="protein sequence ID" value="MEY9320397.1"/>
    <property type="molecule type" value="Genomic_DNA"/>
</dbReference>
<dbReference type="Proteomes" id="UP001565471">
    <property type="component" value="Unassembled WGS sequence"/>
</dbReference>
<gene>
    <name evidence="1" type="ORF">ABIF29_007196</name>
    <name evidence="2" type="ORF">ABIF29_007250</name>
</gene>
<evidence type="ECO:0000313" key="2">
    <source>
        <dbReference type="EMBL" id="MEY9320451.1"/>
    </source>
</evidence>
<evidence type="ECO:0000313" key="1">
    <source>
        <dbReference type="EMBL" id="MEY9320397.1"/>
    </source>
</evidence>
<proteinExistence type="predicted"/>